<feature type="region of interest" description="Disordered" evidence="10">
    <location>
        <begin position="870"/>
        <end position="889"/>
    </location>
</feature>
<dbReference type="EMBL" id="CYKH01002167">
    <property type="protein sequence ID" value="CUG93602.1"/>
    <property type="molecule type" value="Genomic_DNA"/>
</dbReference>
<dbReference type="InterPro" id="IPR036322">
    <property type="entry name" value="WD40_repeat_dom_sf"/>
</dbReference>
<dbReference type="VEuPathDB" id="TriTrypDB:BSAL_43725"/>
<gene>
    <name evidence="12" type="ORF">BSAL_43725</name>
</gene>
<organism evidence="12 13">
    <name type="scientific">Bodo saltans</name>
    <name type="common">Flagellated protozoan</name>
    <dbReference type="NCBI Taxonomy" id="75058"/>
    <lineage>
        <taxon>Eukaryota</taxon>
        <taxon>Discoba</taxon>
        <taxon>Euglenozoa</taxon>
        <taxon>Kinetoplastea</taxon>
        <taxon>Metakinetoplastina</taxon>
        <taxon>Eubodonida</taxon>
        <taxon>Bodonidae</taxon>
        <taxon>Bodo</taxon>
    </lineage>
</organism>
<keyword evidence="5" id="KW-0862">Zinc</keyword>
<dbReference type="InterPro" id="IPR016528">
    <property type="entry name" value="VPS11"/>
</dbReference>
<evidence type="ECO:0000256" key="7">
    <source>
        <dbReference type="ARBA" id="ARBA00023136"/>
    </source>
</evidence>
<dbReference type="AlphaFoldDB" id="A0A0S4JQ10"/>
<dbReference type="CDD" id="cd16688">
    <property type="entry name" value="RING-H2_Vps11"/>
    <property type="match status" value="1"/>
</dbReference>
<comment type="subcellular location">
    <subcellularLocation>
        <location evidence="1">Endomembrane system</location>
        <topology evidence="1">Peripheral membrane protein</topology>
    </subcellularLocation>
</comment>
<dbReference type="Proteomes" id="UP000051952">
    <property type="component" value="Unassembled WGS sequence"/>
</dbReference>
<evidence type="ECO:0000313" key="12">
    <source>
        <dbReference type="EMBL" id="CUG93602.1"/>
    </source>
</evidence>
<evidence type="ECO:0000256" key="1">
    <source>
        <dbReference type="ARBA" id="ARBA00004184"/>
    </source>
</evidence>
<evidence type="ECO:0000256" key="8">
    <source>
        <dbReference type="PROSITE-ProRule" id="PRU01006"/>
    </source>
</evidence>
<dbReference type="GO" id="GO:0008270">
    <property type="term" value="F:zinc ion binding"/>
    <property type="evidence" value="ECO:0007669"/>
    <property type="project" value="UniProtKB-KW"/>
</dbReference>
<dbReference type="GO" id="GO:0005768">
    <property type="term" value="C:endosome"/>
    <property type="evidence" value="ECO:0007669"/>
    <property type="project" value="TreeGrafter"/>
</dbReference>
<evidence type="ECO:0000259" key="11">
    <source>
        <dbReference type="Pfam" id="PF23341"/>
    </source>
</evidence>
<evidence type="ECO:0000256" key="10">
    <source>
        <dbReference type="SAM" id="MobiDB-lite"/>
    </source>
</evidence>
<dbReference type="PANTHER" id="PTHR23323:SF24">
    <property type="entry name" value="VACUOLAR PROTEIN SORTING-ASSOCIATED PROTEIN 11 HOMOLOG"/>
    <property type="match status" value="1"/>
</dbReference>
<dbReference type="GO" id="GO:0006904">
    <property type="term" value="P:vesicle docking involved in exocytosis"/>
    <property type="evidence" value="ECO:0007669"/>
    <property type="project" value="TreeGrafter"/>
</dbReference>
<accession>A0A0S4JQ10</accession>
<proteinExistence type="predicted"/>
<dbReference type="SUPFAM" id="SSF48371">
    <property type="entry name" value="ARM repeat"/>
    <property type="match status" value="1"/>
</dbReference>
<dbReference type="Gene3D" id="1.25.40.10">
    <property type="entry name" value="Tetratricopeptide repeat domain"/>
    <property type="match status" value="1"/>
</dbReference>
<dbReference type="GO" id="GO:0006886">
    <property type="term" value="P:intracellular protein transport"/>
    <property type="evidence" value="ECO:0007669"/>
    <property type="project" value="UniProtKB-UniRule"/>
</dbReference>
<dbReference type="GO" id="GO:0048284">
    <property type="term" value="P:organelle fusion"/>
    <property type="evidence" value="ECO:0007669"/>
    <property type="project" value="TreeGrafter"/>
</dbReference>
<dbReference type="GO" id="GO:0007032">
    <property type="term" value="P:endosome organization"/>
    <property type="evidence" value="ECO:0007669"/>
    <property type="project" value="TreeGrafter"/>
</dbReference>
<evidence type="ECO:0000256" key="3">
    <source>
        <dbReference type="ARBA" id="ARBA00022723"/>
    </source>
</evidence>
<protein>
    <submittedName>
        <fullName evidence="12">Clathrin-like protein, putative</fullName>
    </submittedName>
</protein>
<name>A0A0S4JQ10_BODSA</name>
<evidence type="ECO:0000313" key="13">
    <source>
        <dbReference type="Proteomes" id="UP000051952"/>
    </source>
</evidence>
<dbReference type="InterPro" id="IPR057308">
    <property type="entry name" value="CHCR_PEP5_VPS11"/>
</dbReference>
<feature type="coiled-coil region" evidence="9">
    <location>
        <begin position="958"/>
        <end position="992"/>
    </location>
</feature>
<feature type="repeat" description="CHCR" evidence="8">
    <location>
        <begin position="485"/>
        <end position="635"/>
    </location>
</feature>
<dbReference type="PROSITE" id="PS50236">
    <property type="entry name" value="CHCR"/>
    <property type="match status" value="1"/>
</dbReference>
<sequence length="1141" mass="128594">MSVWRNFKFFVSEVVKGPLESQEITATTFGRNALFVGDTEGIVHVYDRYGKQQAYQFAAYAGPVTHMKALRTRNILVTVGDDDSKENLSVIRVWDLDKKDSSGRPSQREHRIFSGKYPAPTNRMVPLRTNYNQDVVKKLKFYGAAGTEESGGAAAMARQGILMSEFKSCVVSMDVTEDLQHTAVGLSNNEVVVIKGDLERERNPKIRRLKSQVAGKALTFVGFPRGGKMLATDGANRDGSAMGRFLGLTGNSNNANSAFAHLLYTVHEDWVTVWRITHKGEYTEYRCEPQIGALPDCSALNDDGQLVVGSSTSNQVLVFGDDSFLAEMQSNFDPSMFKAMQFAEVDGDKRRVLFYKQYVIVLTQNESRPDRFLLQAFDFENHIRGFSKQQEAYLNVAWVLADSTDVLAICQEPKSDVVQQRITRLTEEETQSKLEQLFSKECYDIAKKMAKKATAGDAGQQLSIAKKYGDHLYAKGKFSEAIDQYIEAIGQLEPSYVIRLFLDSQRIHHLTRYLEELHHKKHHDVANKNHTTLLLNCYTKLRDDTKLNVFIHRDDIRFDAHNAIKVCRQAGYFEEATYLADRFQEPGDYVKIQLENLGQPLRALQFIRTLSVDRAEAILTEHGKELVLWIPDDATDVLIELCTLWRGPARRAVDDSAQRHAHRTTYRASHVDAAHLSSGAAASKKPAKRANAQDLIHVFVDSPSCLLRFLQSVVDSGDADSHDDADGTQIVYNTLLELYLTRELKRSIKHVNAPVGSSTMSSTAPSMSPSSTAAGAPNTSSVSRRADGYVEAYAKRLDHAMALLERHRGKYDDYHALALVQQHQFERGTLFMLEQLRLYSEIFTHFSTVFETSQDPAARSRAKEKLIRTCEQQEYSPQQHSSSASGLEGAAEDTEREMWISLLSLLVRSQDDVSEEISRVLETVERRDLLPPVAVIEILSSNKKLQLRTVREYVLRMLKKDTEQIDKNQRDIREYTEKTNKIRNDIRDLQSSATIFQTNKCHHCNAHLDLPAVHFICKHSFHQRCLNDVLECNICSVEHRKVVQLQRELDDAANNSADFFRALGDRVDGAAVVAEYFGRGIFSAPKLRKDAILMGGAGTFDGEDAALEGDDANGGGYDDEDEDDQDVFADELENPEEVEMW</sequence>
<dbReference type="InterPro" id="IPR057307">
    <property type="entry name" value="PEP5_VPS11_N"/>
</dbReference>
<dbReference type="Pfam" id="PF23356">
    <property type="entry name" value="TPR_PEP5_VPS11"/>
    <property type="match status" value="1"/>
</dbReference>
<dbReference type="OrthoDB" id="26184at2759"/>
<keyword evidence="13" id="KW-1185">Reference proteome</keyword>
<dbReference type="InterPro" id="IPR016024">
    <property type="entry name" value="ARM-type_fold"/>
</dbReference>
<dbReference type="InterPro" id="IPR000547">
    <property type="entry name" value="Clathrin_H-chain/VPS_repeat"/>
</dbReference>
<dbReference type="OMA" id="PPCQEHR"/>
<feature type="region of interest" description="Disordered" evidence="10">
    <location>
        <begin position="754"/>
        <end position="782"/>
    </location>
</feature>
<dbReference type="GO" id="GO:0030897">
    <property type="term" value="C:HOPS complex"/>
    <property type="evidence" value="ECO:0007669"/>
    <property type="project" value="TreeGrafter"/>
</dbReference>
<feature type="compositionally biased region" description="Polar residues" evidence="10">
    <location>
        <begin position="870"/>
        <end position="880"/>
    </location>
</feature>
<dbReference type="PANTHER" id="PTHR23323">
    <property type="entry name" value="VACUOLAR PROTEIN SORTING-ASSOCIATED PROTEIN"/>
    <property type="match status" value="1"/>
</dbReference>
<feature type="domain" description="PEP5/VPS11 N-terminal" evidence="11">
    <location>
        <begin position="4"/>
        <end position="408"/>
    </location>
</feature>
<reference evidence="13" key="1">
    <citation type="submission" date="2015-09" db="EMBL/GenBank/DDBJ databases">
        <authorList>
            <consortium name="Pathogen Informatics"/>
        </authorList>
    </citation>
    <scope>NUCLEOTIDE SEQUENCE [LARGE SCALE GENOMIC DNA]</scope>
    <source>
        <strain evidence="13">Lake Konstanz</strain>
    </source>
</reference>
<feature type="region of interest" description="Disordered" evidence="10">
    <location>
        <begin position="1104"/>
        <end position="1141"/>
    </location>
</feature>
<keyword evidence="6" id="KW-0653">Protein transport</keyword>
<keyword evidence="2" id="KW-0813">Transport</keyword>
<dbReference type="Pfam" id="PF23341">
    <property type="entry name" value="PEP5_VPS11_N"/>
    <property type="match status" value="1"/>
</dbReference>
<dbReference type="SUPFAM" id="SSF50978">
    <property type="entry name" value="WD40 repeat-like"/>
    <property type="match status" value="1"/>
</dbReference>
<evidence type="ECO:0000256" key="4">
    <source>
        <dbReference type="ARBA" id="ARBA00022771"/>
    </source>
</evidence>
<keyword evidence="3" id="KW-0479">Metal-binding</keyword>
<keyword evidence="4" id="KW-0863">Zinc-finger</keyword>
<dbReference type="PIRSF" id="PIRSF007860">
    <property type="entry name" value="VPS11"/>
    <property type="match status" value="1"/>
</dbReference>
<keyword evidence="9" id="KW-0175">Coiled coil</keyword>
<dbReference type="GO" id="GO:0007033">
    <property type="term" value="P:vacuole organization"/>
    <property type="evidence" value="ECO:0007669"/>
    <property type="project" value="TreeGrafter"/>
</dbReference>
<dbReference type="InterPro" id="IPR011990">
    <property type="entry name" value="TPR-like_helical_dom_sf"/>
</dbReference>
<evidence type="ECO:0000256" key="6">
    <source>
        <dbReference type="ARBA" id="ARBA00022927"/>
    </source>
</evidence>
<evidence type="ECO:0000256" key="2">
    <source>
        <dbReference type="ARBA" id="ARBA00022448"/>
    </source>
</evidence>
<dbReference type="Gene3D" id="2.130.10.10">
    <property type="entry name" value="YVTN repeat-like/Quinoprotein amine dehydrogenase"/>
    <property type="match status" value="1"/>
</dbReference>
<dbReference type="GO" id="GO:0030674">
    <property type="term" value="F:protein-macromolecule adaptor activity"/>
    <property type="evidence" value="ECO:0007669"/>
    <property type="project" value="TreeGrafter"/>
</dbReference>
<evidence type="ECO:0000256" key="9">
    <source>
        <dbReference type="SAM" id="Coils"/>
    </source>
</evidence>
<evidence type="ECO:0000256" key="5">
    <source>
        <dbReference type="ARBA" id="ARBA00022833"/>
    </source>
</evidence>
<keyword evidence="7" id="KW-0472">Membrane</keyword>
<feature type="compositionally biased region" description="Low complexity" evidence="10">
    <location>
        <begin position="756"/>
        <end position="777"/>
    </location>
</feature>
<dbReference type="InterPro" id="IPR015943">
    <property type="entry name" value="WD40/YVTN_repeat-like_dom_sf"/>
</dbReference>